<gene>
    <name evidence="10" type="ORF">Sjap_016296</name>
</gene>
<accession>A0AAP0IKR5</accession>
<dbReference type="SUPFAM" id="SSF48264">
    <property type="entry name" value="Cytochrome P450"/>
    <property type="match status" value="1"/>
</dbReference>
<keyword evidence="4 8" id="KW-0479">Metal-binding</keyword>
<organism evidence="10 11">
    <name type="scientific">Stephania japonica</name>
    <dbReference type="NCBI Taxonomy" id="461633"/>
    <lineage>
        <taxon>Eukaryota</taxon>
        <taxon>Viridiplantae</taxon>
        <taxon>Streptophyta</taxon>
        <taxon>Embryophyta</taxon>
        <taxon>Tracheophyta</taxon>
        <taxon>Spermatophyta</taxon>
        <taxon>Magnoliopsida</taxon>
        <taxon>Ranunculales</taxon>
        <taxon>Menispermaceae</taxon>
        <taxon>Menispermoideae</taxon>
        <taxon>Cissampelideae</taxon>
        <taxon>Stephania</taxon>
    </lineage>
</organism>
<dbReference type="InterPro" id="IPR001128">
    <property type="entry name" value="Cyt_P450"/>
</dbReference>
<evidence type="ECO:0000256" key="1">
    <source>
        <dbReference type="ARBA" id="ARBA00001971"/>
    </source>
</evidence>
<keyword evidence="6 8" id="KW-0408">Iron</keyword>
<dbReference type="InterPro" id="IPR002401">
    <property type="entry name" value="Cyt_P450_E_grp-I"/>
</dbReference>
<dbReference type="GO" id="GO:0016705">
    <property type="term" value="F:oxidoreductase activity, acting on paired donors, with incorporation or reduction of molecular oxygen"/>
    <property type="evidence" value="ECO:0007669"/>
    <property type="project" value="InterPro"/>
</dbReference>
<evidence type="ECO:0000256" key="9">
    <source>
        <dbReference type="RuleBase" id="RU000461"/>
    </source>
</evidence>
<dbReference type="FunFam" id="1.10.630.10:FF:000126">
    <property type="entry name" value="Predicted protein"/>
    <property type="match status" value="1"/>
</dbReference>
<dbReference type="InterPro" id="IPR017972">
    <property type="entry name" value="Cyt_P450_CS"/>
</dbReference>
<dbReference type="AlphaFoldDB" id="A0AAP0IKR5"/>
<dbReference type="PROSITE" id="PS00086">
    <property type="entry name" value="CYTOCHROME_P450"/>
    <property type="match status" value="1"/>
</dbReference>
<feature type="binding site" description="axial binding residue" evidence="8">
    <location>
        <position position="314"/>
    </location>
    <ligand>
        <name>heme</name>
        <dbReference type="ChEBI" id="CHEBI:30413"/>
    </ligand>
    <ligandPart>
        <name>Fe</name>
        <dbReference type="ChEBI" id="CHEBI:18248"/>
    </ligandPart>
</feature>
<evidence type="ECO:0000256" key="2">
    <source>
        <dbReference type="ARBA" id="ARBA00010617"/>
    </source>
</evidence>
<evidence type="ECO:0000256" key="6">
    <source>
        <dbReference type="ARBA" id="ARBA00023004"/>
    </source>
</evidence>
<reference evidence="10 11" key="1">
    <citation type="submission" date="2024-01" db="EMBL/GenBank/DDBJ databases">
        <title>Genome assemblies of Stephania.</title>
        <authorList>
            <person name="Yang L."/>
        </authorList>
    </citation>
    <scope>NUCLEOTIDE SEQUENCE [LARGE SCALE GENOMIC DNA]</scope>
    <source>
        <strain evidence="10">QJT</strain>
        <tissue evidence="10">Leaf</tissue>
    </source>
</reference>
<evidence type="ECO:0000256" key="8">
    <source>
        <dbReference type="PIRSR" id="PIRSR602401-1"/>
    </source>
</evidence>
<sequence>MRKICVTELLSIKRVKTLKRVREEEVACMIERMYHPASLGAPVDLTTVFSDLSNDILCRCVLGMKYGEDGDKSSAELARKLTSKSLPLTFADLFSSLEWMDTVTGLTGRLKETARKFDFFLEQVIEEHIIRGERDNNSDKEKDFVDVLIQIQEEGKNITRDDIKALILEMFFAGVDTSAAVAEWAMSELIKSSNIMKKAQEEVRRVVREKGKLKVDEEDIQGMDYLKCVIKETLRLHPPSPTLLPRESSESVNINGYYIPPKTRVMINAWAIQRDPDIWSNAEEFIPDRFMSTTFDFNGQNLEFIPFGAGRRICPGISFGLAVVELNLANLLYWFNWEIPGGADKEGLDMTETFGIEHARKFPLQLVPIPHFYQI</sequence>
<evidence type="ECO:0000313" key="10">
    <source>
        <dbReference type="EMBL" id="KAK9117349.1"/>
    </source>
</evidence>
<dbReference type="PRINTS" id="PR00463">
    <property type="entry name" value="EP450I"/>
</dbReference>
<dbReference type="Gene3D" id="1.10.630.10">
    <property type="entry name" value="Cytochrome P450"/>
    <property type="match status" value="1"/>
</dbReference>
<dbReference type="CDD" id="cd11072">
    <property type="entry name" value="CYP71-like"/>
    <property type="match status" value="1"/>
</dbReference>
<comment type="similarity">
    <text evidence="2 9">Belongs to the cytochrome P450 family.</text>
</comment>
<keyword evidence="11" id="KW-1185">Reference proteome</keyword>
<dbReference type="Proteomes" id="UP001417504">
    <property type="component" value="Unassembled WGS sequence"/>
</dbReference>
<evidence type="ECO:0008006" key="12">
    <source>
        <dbReference type="Google" id="ProtNLM"/>
    </source>
</evidence>
<dbReference type="InterPro" id="IPR036396">
    <property type="entry name" value="Cyt_P450_sf"/>
</dbReference>
<keyword evidence="5 9" id="KW-0560">Oxidoreductase</keyword>
<evidence type="ECO:0000256" key="3">
    <source>
        <dbReference type="ARBA" id="ARBA00022617"/>
    </source>
</evidence>
<dbReference type="PRINTS" id="PR00385">
    <property type="entry name" value="P450"/>
</dbReference>
<evidence type="ECO:0000256" key="7">
    <source>
        <dbReference type="ARBA" id="ARBA00023033"/>
    </source>
</evidence>
<comment type="cofactor">
    <cofactor evidence="1 8">
        <name>heme</name>
        <dbReference type="ChEBI" id="CHEBI:30413"/>
    </cofactor>
</comment>
<dbReference type="GO" id="GO:0020037">
    <property type="term" value="F:heme binding"/>
    <property type="evidence" value="ECO:0007669"/>
    <property type="project" value="InterPro"/>
</dbReference>
<evidence type="ECO:0000256" key="5">
    <source>
        <dbReference type="ARBA" id="ARBA00023002"/>
    </source>
</evidence>
<proteinExistence type="inferred from homology"/>
<dbReference type="GO" id="GO:0004497">
    <property type="term" value="F:monooxygenase activity"/>
    <property type="evidence" value="ECO:0007669"/>
    <property type="project" value="UniProtKB-KW"/>
</dbReference>
<name>A0AAP0IKR5_9MAGN</name>
<keyword evidence="3 8" id="KW-0349">Heme</keyword>
<comment type="caution">
    <text evidence="10">The sequence shown here is derived from an EMBL/GenBank/DDBJ whole genome shotgun (WGS) entry which is preliminary data.</text>
</comment>
<evidence type="ECO:0000313" key="11">
    <source>
        <dbReference type="Proteomes" id="UP001417504"/>
    </source>
</evidence>
<evidence type="ECO:0000256" key="4">
    <source>
        <dbReference type="ARBA" id="ARBA00022723"/>
    </source>
</evidence>
<dbReference type="Pfam" id="PF00067">
    <property type="entry name" value="p450"/>
    <property type="match status" value="1"/>
</dbReference>
<protein>
    <recommendedName>
        <fullName evidence="12">Cytochrome P450</fullName>
    </recommendedName>
</protein>
<dbReference type="GO" id="GO:0005506">
    <property type="term" value="F:iron ion binding"/>
    <property type="evidence" value="ECO:0007669"/>
    <property type="project" value="InterPro"/>
</dbReference>
<dbReference type="PANTHER" id="PTHR47955">
    <property type="entry name" value="CYTOCHROME P450 FAMILY 71 PROTEIN"/>
    <property type="match status" value="1"/>
</dbReference>
<keyword evidence="7 9" id="KW-0503">Monooxygenase</keyword>
<dbReference type="PANTHER" id="PTHR47955:SF15">
    <property type="entry name" value="CYTOCHROME P450 71A2-LIKE"/>
    <property type="match status" value="1"/>
</dbReference>
<dbReference type="EMBL" id="JBBNAE010000006">
    <property type="protein sequence ID" value="KAK9117349.1"/>
    <property type="molecule type" value="Genomic_DNA"/>
</dbReference>
<dbReference type="GO" id="GO:0044550">
    <property type="term" value="P:secondary metabolite biosynthetic process"/>
    <property type="evidence" value="ECO:0007669"/>
    <property type="project" value="UniProtKB-ARBA"/>
</dbReference>